<comment type="subunit">
    <text evidence="3 15">Monomer.</text>
</comment>
<feature type="domain" description="FPG-type" evidence="16">
    <location>
        <begin position="235"/>
        <end position="269"/>
    </location>
</feature>
<keyword evidence="10 15" id="KW-0234">DNA repair</keyword>
<dbReference type="InterPro" id="IPR015886">
    <property type="entry name" value="H2TH_FPG"/>
</dbReference>
<evidence type="ECO:0000256" key="15">
    <source>
        <dbReference type="HAMAP-Rule" id="MF_00103"/>
    </source>
</evidence>
<comment type="function">
    <text evidence="15">Involved in base excision repair of DNA damaged by oxidation or by mutagenic agents. Acts as DNA glycosylase that recognizes and removes damaged bases. Has a preference for oxidized purines, such as 7,8-dihydro-8-oxoguanine (8-oxoG). Has AP (apurinic/apyrimidinic) lyase activity and introduces nicks in the DNA strand. Cleaves the DNA backbone by beta-delta elimination to generate a single-strand break at the site of the removed base with both 3'- and 5'-phosphates.</text>
</comment>
<dbReference type="HAMAP" id="MF_00103">
    <property type="entry name" value="Fapy_DNA_glycosyl"/>
    <property type="match status" value="1"/>
</dbReference>
<dbReference type="EC" id="4.2.99.18" evidence="15"/>
<proteinExistence type="inferred from homology"/>
<dbReference type="NCBIfam" id="NF002211">
    <property type="entry name" value="PRK01103.1"/>
    <property type="match status" value="1"/>
</dbReference>
<keyword evidence="8 15" id="KW-0862">Zinc</keyword>
<comment type="caution">
    <text evidence="18">The sequence shown here is derived from an EMBL/GenBank/DDBJ whole genome shotgun (WGS) entry which is preliminary data.</text>
</comment>
<organism evidence="18 19">
    <name type="scientific">Vibrio halioticoli NBRC 102217</name>
    <dbReference type="NCBI Taxonomy" id="1219072"/>
    <lineage>
        <taxon>Bacteria</taxon>
        <taxon>Pseudomonadati</taxon>
        <taxon>Pseudomonadota</taxon>
        <taxon>Gammaproteobacteria</taxon>
        <taxon>Vibrionales</taxon>
        <taxon>Vibrionaceae</taxon>
        <taxon>Vibrio</taxon>
    </lineage>
</organism>
<dbReference type="InterPro" id="IPR000214">
    <property type="entry name" value="Znf_DNA_glyclase/AP_lyase"/>
</dbReference>
<dbReference type="Pfam" id="PF06827">
    <property type="entry name" value="zf-FPG_IleRS"/>
    <property type="match status" value="1"/>
</dbReference>
<protein>
    <recommendedName>
        <fullName evidence="15">Formamidopyrimidine-DNA glycosylase</fullName>
        <shortName evidence="15">Fapy-DNA glycosylase</shortName>
        <ecNumber evidence="15">3.2.2.23</ecNumber>
    </recommendedName>
    <alternativeName>
        <fullName evidence="15">DNA-(apurinic or apyrimidinic site) lyase MutM</fullName>
        <shortName evidence="15">AP lyase MutM</shortName>
        <ecNumber evidence="15">4.2.99.18</ecNumber>
    </alternativeName>
</protein>
<keyword evidence="19" id="KW-1185">Reference proteome</keyword>
<evidence type="ECO:0000256" key="7">
    <source>
        <dbReference type="ARBA" id="ARBA00022801"/>
    </source>
</evidence>
<dbReference type="GO" id="GO:0003684">
    <property type="term" value="F:damaged DNA binding"/>
    <property type="evidence" value="ECO:0007669"/>
    <property type="project" value="InterPro"/>
</dbReference>
<evidence type="ECO:0000256" key="2">
    <source>
        <dbReference type="ARBA" id="ARBA00009409"/>
    </source>
</evidence>
<keyword evidence="12 15" id="KW-0511">Multifunctional enzyme</keyword>
<keyword evidence="7 15" id="KW-0378">Hydrolase</keyword>
<feature type="binding site" evidence="15">
    <location>
        <position position="90"/>
    </location>
    <ligand>
        <name>DNA</name>
        <dbReference type="ChEBI" id="CHEBI:16991"/>
    </ligand>
</feature>
<dbReference type="InterPro" id="IPR035937">
    <property type="entry name" value="FPG_N"/>
</dbReference>
<dbReference type="Pfam" id="PF01149">
    <property type="entry name" value="Fapy_DNA_glyco"/>
    <property type="match status" value="1"/>
</dbReference>
<dbReference type="SMART" id="SM01232">
    <property type="entry name" value="H2TH"/>
    <property type="match status" value="1"/>
</dbReference>
<dbReference type="OrthoDB" id="9800855at2"/>
<keyword evidence="4 15" id="KW-0479">Metal-binding</keyword>
<dbReference type="CDD" id="cd08966">
    <property type="entry name" value="EcFpg-like_N"/>
    <property type="match status" value="1"/>
</dbReference>
<keyword evidence="11 15" id="KW-0456">Lyase</keyword>
<dbReference type="GO" id="GO:0008270">
    <property type="term" value="F:zinc ion binding"/>
    <property type="evidence" value="ECO:0007669"/>
    <property type="project" value="UniProtKB-UniRule"/>
</dbReference>
<comment type="cofactor">
    <cofactor evidence="15">
        <name>Zn(2+)</name>
        <dbReference type="ChEBI" id="CHEBI:29105"/>
    </cofactor>
    <text evidence="15">Binds 1 zinc ion per subunit.</text>
</comment>
<dbReference type="EC" id="3.2.2.23" evidence="15"/>
<evidence type="ECO:0000256" key="9">
    <source>
        <dbReference type="ARBA" id="ARBA00023125"/>
    </source>
</evidence>
<evidence type="ECO:0000256" key="5">
    <source>
        <dbReference type="ARBA" id="ARBA00022763"/>
    </source>
</evidence>
<dbReference type="InterPro" id="IPR010979">
    <property type="entry name" value="Ribosomal_uS13-like_H2TH"/>
</dbReference>
<feature type="active site" description="Proton donor" evidence="15">
    <location>
        <position position="3"/>
    </location>
</feature>
<dbReference type="InterPro" id="IPR012319">
    <property type="entry name" value="FPG_cat"/>
</dbReference>
<dbReference type="PANTHER" id="PTHR22993">
    <property type="entry name" value="FORMAMIDOPYRIMIDINE-DNA GLYCOSYLASE"/>
    <property type="match status" value="1"/>
</dbReference>
<dbReference type="PROSITE" id="PS01242">
    <property type="entry name" value="ZF_FPG_1"/>
    <property type="match status" value="1"/>
</dbReference>
<dbReference type="NCBIfam" id="TIGR00577">
    <property type="entry name" value="fpg"/>
    <property type="match status" value="1"/>
</dbReference>
<dbReference type="EMBL" id="BAUJ01000003">
    <property type="protein sequence ID" value="GAD87959.1"/>
    <property type="molecule type" value="Genomic_DNA"/>
</dbReference>
<evidence type="ECO:0000256" key="11">
    <source>
        <dbReference type="ARBA" id="ARBA00023239"/>
    </source>
</evidence>
<dbReference type="GO" id="GO:0140078">
    <property type="term" value="F:class I DNA-(apurinic or apyrimidinic site) endonuclease activity"/>
    <property type="evidence" value="ECO:0007669"/>
    <property type="project" value="UniProtKB-EC"/>
</dbReference>
<evidence type="ECO:0000256" key="1">
    <source>
        <dbReference type="ARBA" id="ARBA00001668"/>
    </source>
</evidence>
<dbReference type="GO" id="GO:0006284">
    <property type="term" value="P:base-excision repair"/>
    <property type="evidence" value="ECO:0007669"/>
    <property type="project" value="InterPro"/>
</dbReference>
<evidence type="ECO:0000256" key="12">
    <source>
        <dbReference type="ARBA" id="ARBA00023268"/>
    </source>
</evidence>
<feature type="domain" description="Formamidopyrimidine-DNA glycosylase catalytic" evidence="17">
    <location>
        <begin position="2"/>
        <end position="112"/>
    </location>
</feature>
<gene>
    <name evidence="15 18" type="primary">mutM</name>
    <name evidence="15" type="synonym">fpg</name>
    <name evidence="18" type="ORF">VHA01S_003_00350</name>
</gene>
<keyword evidence="6 15" id="KW-0863">Zinc-finger</keyword>
<dbReference type="InterPro" id="IPR020629">
    <property type="entry name" value="FPG_Glyclase"/>
</dbReference>
<dbReference type="eggNOG" id="COG0266">
    <property type="taxonomic scope" value="Bacteria"/>
</dbReference>
<evidence type="ECO:0000256" key="13">
    <source>
        <dbReference type="ARBA" id="ARBA00023295"/>
    </source>
</evidence>
<dbReference type="SMART" id="SM00898">
    <property type="entry name" value="Fapy_DNA_glyco"/>
    <property type="match status" value="1"/>
</dbReference>
<feature type="binding site" evidence="15">
    <location>
        <position position="150"/>
    </location>
    <ligand>
        <name>DNA</name>
        <dbReference type="ChEBI" id="CHEBI:16991"/>
    </ligand>
</feature>
<dbReference type="Proteomes" id="UP000017800">
    <property type="component" value="Unassembled WGS sequence"/>
</dbReference>
<dbReference type="SUPFAM" id="SSF81624">
    <property type="entry name" value="N-terminal domain of MutM-like DNA repair proteins"/>
    <property type="match status" value="1"/>
</dbReference>
<dbReference type="InterPro" id="IPR015887">
    <property type="entry name" value="DNA_glyclase_Znf_dom_DNA_BS"/>
</dbReference>
<evidence type="ECO:0000313" key="19">
    <source>
        <dbReference type="Proteomes" id="UP000017800"/>
    </source>
</evidence>
<keyword evidence="5 15" id="KW-0227">DNA damage</keyword>
<dbReference type="SUPFAM" id="SSF57716">
    <property type="entry name" value="Glucocorticoid receptor-like (DNA-binding domain)"/>
    <property type="match status" value="1"/>
</dbReference>
<dbReference type="FunFam" id="3.20.190.10:FF:000001">
    <property type="entry name" value="Formamidopyrimidine-DNA glycosylase"/>
    <property type="match status" value="1"/>
</dbReference>
<dbReference type="Gene3D" id="3.20.190.10">
    <property type="entry name" value="MutM-like, N-terminal"/>
    <property type="match status" value="1"/>
</dbReference>
<dbReference type="PANTHER" id="PTHR22993:SF9">
    <property type="entry name" value="FORMAMIDOPYRIMIDINE-DNA GLYCOSYLASE"/>
    <property type="match status" value="1"/>
</dbReference>
<evidence type="ECO:0000256" key="6">
    <source>
        <dbReference type="ARBA" id="ARBA00022771"/>
    </source>
</evidence>
<evidence type="ECO:0000313" key="18">
    <source>
        <dbReference type="EMBL" id="GAD87959.1"/>
    </source>
</evidence>
<dbReference type="PROSITE" id="PS51068">
    <property type="entry name" value="FPG_CAT"/>
    <property type="match status" value="1"/>
</dbReference>
<evidence type="ECO:0000256" key="14">
    <source>
        <dbReference type="ARBA" id="ARBA00044632"/>
    </source>
</evidence>
<reference evidence="18 19" key="1">
    <citation type="submission" date="2013-10" db="EMBL/GenBank/DDBJ databases">
        <authorList>
            <person name="Ichikawa N."/>
            <person name="Kimura A."/>
            <person name="Ohji S."/>
            <person name="Hosoyama A."/>
            <person name="Fujita N."/>
        </authorList>
    </citation>
    <scope>NUCLEOTIDE SEQUENCE [LARGE SCALE GENOMIC DNA]</scope>
    <source>
        <strain evidence="18 19">NBRC 102217</strain>
    </source>
</reference>
<dbReference type="FunFam" id="1.10.8.50:FF:000003">
    <property type="entry name" value="Formamidopyrimidine-DNA glycosylase"/>
    <property type="match status" value="1"/>
</dbReference>
<feature type="active site" description="Schiff-base intermediate with DNA" evidence="15">
    <location>
        <position position="2"/>
    </location>
</feature>
<comment type="catalytic activity">
    <reaction evidence="14 15">
        <text>2'-deoxyribonucleotide-(2'-deoxyribose 5'-phosphate)-2'-deoxyribonucleotide-DNA = a 3'-end 2'-deoxyribonucleotide-(2,3-dehydro-2,3-deoxyribose 5'-phosphate)-DNA + a 5'-end 5'-phospho-2'-deoxyribonucleoside-DNA + H(+)</text>
        <dbReference type="Rhea" id="RHEA:66592"/>
        <dbReference type="Rhea" id="RHEA-COMP:13180"/>
        <dbReference type="Rhea" id="RHEA-COMP:16897"/>
        <dbReference type="Rhea" id="RHEA-COMP:17067"/>
        <dbReference type="ChEBI" id="CHEBI:15378"/>
        <dbReference type="ChEBI" id="CHEBI:136412"/>
        <dbReference type="ChEBI" id="CHEBI:157695"/>
        <dbReference type="ChEBI" id="CHEBI:167181"/>
        <dbReference type="EC" id="4.2.99.18"/>
    </reaction>
</comment>
<dbReference type="RefSeq" id="WP_023402387.1">
    <property type="nucleotide sequence ID" value="NZ_BAUJ01000003.1"/>
</dbReference>
<reference evidence="18 19" key="2">
    <citation type="submission" date="2013-11" db="EMBL/GenBank/DDBJ databases">
        <title>Whole genome shotgun sequence of Vibrio halioticoli NBRC 102217.</title>
        <authorList>
            <person name="Isaki S."/>
            <person name="Kimura A."/>
            <person name="Ohji S."/>
            <person name="Hosoyama A."/>
            <person name="Fujita N."/>
            <person name="Hashimoto M."/>
            <person name="Hosoyama Y."/>
            <person name="Yamazoe A."/>
        </authorList>
    </citation>
    <scope>NUCLEOTIDE SEQUENCE [LARGE SCALE GENOMIC DNA]</scope>
    <source>
        <strain evidence="18 19">NBRC 102217</strain>
    </source>
</reference>
<comment type="similarity">
    <text evidence="2 15">Belongs to the FPG family.</text>
</comment>
<dbReference type="InterPro" id="IPR010663">
    <property type="entry name" value="Znf_FPG/IleRS"/>
</dbReference>
<evidence type="ECO:0000259" key="16">
    <source>
        <dbReference type="PROSITE" id="PS51066"/>
    </source>
</evidence>
<feature type="active site" description="Proton donor; for beta-elimination activity" evidence="15">
    <location>
        <position position="57"/>
    </location>
</feature>
<evidence type="ECO:0000256" key="3">
    <source>
        <dbReference type="ARBA" id="ARBA00011245"/>
    </source>
</evidence>
<evidence type="ECO:0000256" key="4">
    <source>
        <dbReference type="ARBA" id="ARBA00022723"/>
    </source>
</evidence>
<evidence type="ECO:0000256" key="8">
    <source>
        <dbReference type="ARBA" id="ARBA00022833"/>
    </source>
</evidence>
<dbReference type="PROSITE" id="PS51066">
    <property type="entry name" value="ZF_FPG_2"/>
    <property type="match status" value="1"/>
</dbReference>
<feature type="binding site" evidence="15">
    <location>
        <position position="109"/>
    </location>
    <ligand>
        <name>DNA</name>
        <dbReference type="ChEBI" id="CHEBI:16991"/>
    </ligand>
</feature>
<evidence type="ECO:0000259" key="17">
    <source>
        <dbReference type="PROSITE" id="PS51068"/>
    </source>
</evidence>
<dbReference type="Pfam" id="PF06831">
    <property type="entry name" value="H2TH"/>
    <property type="match status" value="1"/>
</dbReference>
<feature type="active site" description="Proton donor; for delta-elimination activity" evidence="15">
    <location>
        <position position="259"/>
    </location>
</feature>
<dbReference type="SUPFAM" id="SSF46946">
    <property type="entry name" value="S13-like H2TH domain"/>
    <property type="match status" value="1"/>
</dbReference>
<sequence>MPELPEVEVSRMGISPHITGQTIKKIVVRQPKLRWPVPEQLQQLCGVVIEAVTRRAKYLLLHTANGCIVVHLGMSGSLRIQDDGVQASKHDHVDLILQNGKLLRYNDPRRFGSWLWIEAGESLSILDNLGPEPLSDDFCSEHIIALATKRRIAVKQFIMDNKVVVGVGNIYANESLFNAKIHPLRPANSLTHKEWDELVKEIKQVLSNAIKQGGTTLNDFAQPDGKPGYFAQELQVYGRAGQECPVCATNISQKMVGQRNTFWCETCQQKETA</sequence>
<dbReference type="AlphaFoldDB" id="V5EYU0"/>
<evidence type="ECO:0000256" key="10">
    <source>
        <dbReference type="ARBA" id="ARBA00023204"/>
    </source>
</evidence>
<keyword evidence="9 15" id="KW-0238">DNA-binding</keyword>
<accession>V5EYU0</accession>
<dbReference type="GO" id="GO:0034039">
    <property type="term" value="F:8-oxo-7,8-dihydroguanine DNA N-glycosylase activity"/>
    <property type="evidence" value="ECO:0007669"/>
    <property type="project" value="TreeGrafter"/>
</dbReference>
<name>V5EYU0_9VIBR</name>
<keyword evidence="13 15" id="KW-0326">Glycosidase</keyword>
<comment type="catalytic activity">
    <reaction evidence="1 15">
        <text>Hydrolysis of DNA containing ring-opened 7-methylguanine residues, releasing 2,6-diamino-4-hydroxy-5-(N-methyl)formamidopyrimidine.</text>
        <dbReference type="EC" id="3.2.2.23"/>
    </reaction>
</comment>
<dbReference type="Gene3D" id="1.10.8.50">
    <property type="match status" value="1"/>
</dbReference>